<sequence>MNQQTLNTLQTLMPNAVPAQHYMGDFDKAQMHITSSFDQKDAKGLTTTLAVLERYGKNAVAVHLMPTGFGGYSLEVLFDDEAGHDPIVMWNALISRRPPKRAA</sequence>
<evidence type="ECO:0000313" key="1">
    <source>
        <dbReference type="EMBL" id="AWN35429.1"/>
    </source>
</evidence>
<dbReference type="Proteomes" id="UP000246058">
    <property type="component" value="Chromosome"/>
</dbReference>
<reference evidence="1 2" key="1">
    <citation type="submission" date="2018-05" db="EMBL/GenBank/DDBJ databases">
        <title>Complete Genome Sequence of Methylobacterium sp. 17Sr1-43.</title>
        <authorList>
            <person name="Srinivasan S."/>
        </authorList>
    </citation>
    <scope>NUCLEOTIDE SEQUENCE [LARGE SCALE GENOMIC DNA]</scope>
    <source>
        <strain evidence="1 2">17Sr1-43</strain>
    </source>
</reference>
<dbReference type="RefSeq" id="WP_109950550.1">
    <property type="nucleotide sequence ID" value="NZ_CP029551.1"/>
</dbReference>
<dbReference type="AlphaFoldDB" id="A0A2U8VP13"/>
<name>A0A2U8VP13_9HYPH</name>
<evidence type="ECO:0000313" key="2">
    <source>
        <dbReference type="Proteomes" id="UP000246058"/>
    </source>
</evidence>
<dbReference type="KEGG" id="meti:DK427_06550"/>
<accession>A0A2U8VP13</accession>
<gene>
    <name evidence="1" type="ORF">DK427_06550</name>
</gene>
<proteinExistence type="predicted"/>
<dbReference type="EMBL" id="CP029551">
    <property type="protein sequence ID" value="AWN35429.1"/>
    <property type="molecule type" value="Genomic_DNA"/>
</dbReference>
<protein>
    <submittedName>
        <fullName evidence="1">Uncharacterized protein</fullName>
    </submittedName>
</protein>
<keyword evidence="2" id="KW-1185">Reference proteome</keyword>
<organism evidence="1 2">
    <name type="scientific">Methylobacterium radiodurans</name>
    <dbReference type="NCBI Taxonomy" id="2202828"/>
    <lineage>
        <taxon>Bacteria</taxon>
        <taxon>Pseudomonadati</taxon>
        <taxon>Pseudomonadota</taxon>
        <taxon>Alphaproteobacteria</taxon>
        <taxon>Hyphomicrobiales</taxon>
        <taxon>Methylobacteriaceae</taxon>
        <taxon>Methylobacterium</taxon>
    </lineage>
</organism>